<dbReference type="Pfam" id="PF01609">
    <property type="entry name" value="DDE_Tnp_1"/>
    <property type="match status" value="1"/>
</dbReference>
<evidence type="ECO:0000256" key="3">
    <source>
        <dbReference type="ARBA" id="ARBA00022578"/>
    </source>
</evidence>
<dbReference type="GO" id="GO:0006313">
    <property type="term" value="P:DNA transposition"/>
    <property type="evidence" value="ECO:0007669"/>
    <property type="project" value="InterPro"/>
</dbReference>
<feature type="domain" description="Transposase IS4-like" evidence="7">
    <location>
        <begin position="205"/>
        <end position="350"/>
    </location>
</feature>
<reference evidence="9 10" key="1">
    <citation type="submission" date="2015-08" db="EMBL/GenBank/DDBJ databases">
        <authorList>
            <person name="Babu N.S."/>
            <person name="Beckwith C.J."/>
            <person name="Beseler K.G."/>
            <person name="Brison A."/>
            <person name="Carone J.V."/>
            <person name="Caskin T.P."/>
            <person name="Diamond M."/>
            <person name="Durham M.E."/>
            <person name="Foxe J.M."/>
            <person name="Go M."/>
            <person name="Henderson B.A."/>
            <person name="Jones I.B."/>
            <person name="McGettigan J.A."/>
            <person name="Micheletti S.J."/>
            <person name="Nasrallah M.E."/>
            <person name="Ortiz D."/>
            <person name="Piller C.R."/>
            <person name="Privatt S.R."/>
            <person name="Schneider S.L."/>
            <person name="Sharp S."/>
            <person name="Smith T.C."/>
            <person name="Stanton J.D."/>
            <person name="Ullery H.E."/>
            <person name="Wilson R.J."/>
            <person name="Serrano M.G."/>
            <person name="Buck G."/>
            <person name="Lee V."/>
            <person name="Wang Y."/>
            <person name="Carvalho R."/>
            <person name="Voegtly L."/>
            <person name="Shi R."/>
            <person name="Duckworth R."/>
            <person name="Johnson A."/>
            <person name="Loviza R."/>
            <person name="Walstead R."/>
            <person name="Shah Z."/>
            <person name="Kiflezghi M."/>
            <person name="Wade K."/>
            <person name="Ball S.L."/>
            <person name="Bradley K.W."/>
            <person name="Asai D.J."/>
            <person name="Bowman C.A."/>
            <person name="Russell D.A."/>
            <person name="Pope W.H."/>
            <person name="Jacobs-Sera D."/>
            <person name="Hendrix R.W."/>
            <person name="Hatfull G.F."/>
        </authorList>
    </citation>
    <scope>NUCLEOTIDE SEQUENCE [LARGE SCALE GENOMIC DNA]</scope>
    <source>
        <strain evidence="9 10">DSM 27710</strain>
    </source>
</reference>
<dbReference type="RefSeq" id="WP_050725978.1">
    <property type="nucleotide sequence ID" value="NZ_CP012332.1"/>
</dbReference>
<name>A0A0K1PDV6_9BACT</name>
<dbReference type="AlphaFoldDB" id="A0A0K1PDV6"/>
<dbReference type="PANTHER" id="PTHR35604:SF2">
    <property type="entry name" value="TRANSPOSASE INSH FOR INSERTION SEQUENCE ELEMENT IS5A-RELATED"/>
    <property type="match status" value="1"/>
</dbReference>
<dbReference type="NCBIfam" id="NF033581">
    <property type="entry name" value="transpos_IS5_4"/>
    <property type="match status" value="1"/>
</dbReference>
<keyword evidence="10" id="KW-1185">Reference proteome</keyword>
<organism evidence="9 10">
    <name type="scientific">Vulgatibacter incomptus</name>
    <dbReference type="NCBI Taxonomy" id="1391653"/>
    <lineage>
        <taxon>Bacteria</taxon>
        <taxon>Pseudomonadati</taxon>
        <taxon>Myxococcota</taxon>
        <taxon>Myxococcia</taxon>
        <taxon>Myxococcales</taxon>
        <taxon>Cystobacterineae</taxon>
        <taxon>Vulgatibacteraceae</taxon>
        <taxon>Vulgatibacter</taxon>
    </lineage>
</organism>
<dbReference type="KEGG" id="vin:AKJ08_2090"/>
<dbReference type="Pfam" id="PF05598">
    <property type="entry name" value="DUF772"/>
    <property type="match status" value="1"/>
</dbReference>
<evidence type="ECO:0000256" key="2">
    <source>
        <dbReference type="ARBA" id="ARBA00010075"/>
    </source>
</evidence>
<evidence type="ECO:0000313" key="9">
    <source>
        <dbReference type="EMBL" id="AKU91703.1"/>
    </source>
</evidence>
<feature type="compositionally biased region" description="Basic and acidic residues" evidence="6">
    <location>
        <begin position="180"/>
        <end position="203"/>
    </location>
</feature>
<keyword evidence="4" id="KW-0238">DNA-binding</keyword>
<evidence type="ECO:0000256" key="1">
    <source>
        <dbReference type="ARBA" id="ARBA00003544"/>
    </source>
</evidence>
<evidence type="ECO:0000256" key="4">
    <source>
        <dbReference type="ARBA" id="ARBA00023125"/>
    </source>
</evidence>
<dbReference type="PANTHER" id="PTHR35604">
    <property type="entry name" value="TRANSPOSASE INSH FOR INSERTION SEQUENCE ELEMENT IS5A-RELATED"/>
    <property type="match status" value="1"/>
</dbReference>
<feature type="domain" description="Transposase InsH N-terminal" evidence="8">
    <location>
        <begin position="18"/>
        <end position="114"/>
    </location>
</feature>
<evidence type="ECO:0000256" key="6">
    <source>
        <dbReference type="SAM" id="MobiDB-lite"/>
    </source>
</evidence>
<keyword evidence="5" id="KW-0233">DNA recombination</keyword>
<dbReference type="EMBL" id="CP012332">
    <property type="protein sequence ID" value="AKU91703.1"/>
    <property type="molecule type" value="Genomic_DNA"/>
</dbReference>
<sequence>MRGKLERQASMLTLIGPEQRVPRDHPIRRIKLLADRELQRLSPVFESMYSGTGRPSIPPEIILKACLLIALFSIRSERQFCERLDYDLMFRFFLDMGMTEESFDASTFSKNKERLIRADVARLFFEGVVRQAKEAKLISAEHFTVDGTLIEAWASMKSFKKKGAKDNEPPDDPGNPTIDFHGEKRANATHESSTDPDARLARKGAGKEAKLALSGHVLMENRNGLCIDISISHADGTAERREALRMLQRQKRKGFSPATLGADKGYDTADLVHDVFVEGVVPHVARKRKHSNVDARQARQIGYRHSQRCRKKVEEIFGWMKTVGGLRKTRYRGVERTQLCAYFTGAAYNLLRLSRLLGSAA</sequence>
<comment type="function">
    <text evidence="1">Involved in the transposition of the insertion sequence IS5.</text>
</comment>
<keyword evidence="3" id="KW-0815">Transposition</keyword>
<evidence type="ECO:0000259" key="7">
    <source>
        <dbReference type="Pfam" id="PF01609"/>
    </source>
</evidence>
<dbReference type="PATRIC" id="fig|1391653.3.peg.2187"/>
<dbReference type="GO" id="GO:0003677">
    <property type="term" value="F:DNA binding"/>
    <property type="evidence" value="ECO:0007669"/>
    <property type="project" value="UniProtKB-KW"/>
</dbReference>
<dbReference type="GO" id="GO:0004803">
    <property type="term" value="F:transposase activity"/>
    <property type="evidence" value="ECO:0007669"/>
    <property type="project" value="InterPro"/>
</dbReference>
<feature type="region of interest" description="Disordered" evidence="6">
    <location>
        <begin position="161"/>
        <end position="203"/>
    </location>
</feature>
<dbReference type="OrthoDB" id="5526284at2"/>
<evidence type="ECO:0000256" key="5">
    <source>
        <dbReference type="ARBA" id="ARBA00023172"/>
    </source>
</evidence>
<comment type="similarity">
    <text evidence="2">Belongs to the transposase 11 family.</text>
</comment>
<proteinExistence type="inferred from homology"/>
<evidence type="ECO:0000313" key="10">
    <source>
        <dbReference type="Proteomes" id="UP000055590"/>
    </source>
</evidence>
<dbReference type="Proteomes" id="UP000055590">
    <property type="component" value="Chromosome"/>
</dbReference>
<evidence type="ECO:0000259" key="8">
    <source>
        <dbReference type="Pfam" id="PF05598"/>
    </source>
</evidence>
<dbReference type="InterPro" id="IPR008490">
    <property type="entry name" value="Transposase_InsH_N"/>
</dbReference>
<protein>
    <submittedName>
        <fullName evidence="9">Mobile element protein</fullName>
    </submittedName>
</protein>
<accession>A0A0K1PDV6</accession>
<dbReference type="InterPro" id="IPR047959">
    <property type="entry name" value="Transpos_IS5"/>
</dbReference>
<dbReference type="InterPro" id="IPR002559">
    <property type="entry name" value="Transposase_11"/>
</dbReference>
<gene>
    <name evidence="9" type="ORF">AKJ08_2090</name>
</gene>